<gene>
    <name evidence="1" type="ORF">EYW49_12900</name>
</gene>
<dbReference type="SUPFAM" id="SSF48403">
    <property type="entry name" value="Ankyrin repeat"/>
    <property type="match status" value="1"/>
</dbReference>
<proteinExistence type="predicted"/>
<dbReference type="InterPro" id="IPR002110">
    <property type="entry name" value="Ankyrin_rpt"/>
</dbReference>
<comment type="caution">
    <text evidence="1">The sequence shown here is derived from an EMBL/GenBank/DDBJ whole genome shotgun (WGS) entry which is preliminary data.</text>
</comment>
<accession>A0A4Q9VN29</accession>
<name>A0A4Q9VN29_9HYPH</name>
<dbReference type="Gene3D" id="1.25.40.20">
    <property type="entry name" value="Ankyrin repeat-containing domain"/>
    <property type="match status" value="1"/>
</dbReference>
<dbReference type="EMBL" id="SJFN01000017">
    <property type="protein sequence ID" value="TBW37042.1"/>
    <property type="molecule type" value="Genomic_DNA"/>
</dbReference>
<sequence length="230" mass="24872">MKRIARLLAVLVVLGSLPFGVALALDYWHDHAFRSFQLSSLSFEDAFALENREDLLFVAAENEWGDVFVRWARWRGFDPNPPARRYRPIDYALVILGGGCTPPVRPFEALASSGIDLERGVGTAGPIVLVAAACKRPDLVRILLAAGANPNARNSGGEGLLDLLGETAFGPDRGMIWPLLLDRGFDPCTGLRGPDGTRPLHFRLTDLDLPDLAARAEAACAAKGVGETVR</sequence>
<protein>
    <submittedName>
        <fullName evidence="1">Uncharacterized protein</fullName>
    </submittedName>
</protein>
<organism evidence="1 2">
    <name type="scientific">Siculibacillus lacustris</name>
    <dbReference type="NCBI Taxonomy" id="1549641"/>
    <lineage>
        <taxon>Bacteria</taxon>
        <taxon>Pseudomonadati</taxon>
        <taxon>Pseudomonadota</taxon>
        <taxon>Alphaproteobacteria</taxon>
        <taxon>Hyphomicrobiales</taxon>
        <taxon>Ancalomicrobiaceae</taxon>
        <taxon>Siculibacillus</taxon>
    </lineage>
</organism>
<evidence type="ECO:0000313" key="1">
    <source>
        <dbReference type="EMBL" id="TBW37042.1"/>
    </source>
</evidence>
<dbReference type="AlphaFoldDB" id="A0A4Q9VN29"/>
<evidence type="ECO:0000313" key="2">
    <source>
        <dbReference type="Proteomes" id="UP000292781"/>
    </source>
</evidence>
<keyword evidence="2" id="KW-1185">Reference proteome</keyword>
<reference evidence="1 2" key="1">
    <citation type="submission" date="2019-02" db="EMBL/GenBank/DDBJ databases">
        <title>Siculibacillus lacustris gen. nov., sp. nov., a new rosette-forming bacterium isolated from a freshwater crater lake (Lake St. Ana, Romania).</title>
        <authorList>
            <person name="Felfoldi T."/>
            <person name="Marton Z."/>
            <person name="Szabo A."/>
            <person name="Mentes A."/>
            <person name="Boka K."/>
            <person name="Marialigeti K."/>
            <person name="Mathe I."/>
            <person name="Koncz M."/>
            <person name="Schumann P."/>
            <person name="Toth E."/>
        </authorList>
    </citation>
    <scope>NUCLEOTIDE SEQUENCE [LARGE SCALE GENOMIC DNA]</scope>
    <source>
        <strain evidence="1 2">SA-279</strain>
    </source>
</reference>
<dbReference type="Proteomes" id="UP000292781">
    <property type="component" value="Unassembled WGS sequence"/>
</dbReference>
<dbReference type="Pfam" id="PF00023">
    <property type="entry name" value="Ank"/>
    <property type="match status" value="1"/>
</dbReference>
<dbReference type="RefSeq" id="WP_131309991.1">
    <property type="nucleotide sequence ID" value="NZ_SJFN01000017.1"/>
</dbReference>
<dbReference type="OrthoDB" id="671583at2"/>
<dbReference type="InterPro" id="IPR036770">
    <property type="entry name" value="Ankyrin_rpt-contain_sf"/>
</dbReference>